<sequence length="117" mass="13521">MSCMEELVEKFTYDEEIEEWVVGDNTALTEFDKAKVKFVVGNHLRILRSPLVHPKLVTEFSIRHLSDITKTEAITKKIKLPLNFAGVVSKRQSVNMTVKVRWDQPQNNRPLITKKVV</sequence>
<protein>
    <submittedName>
        <fullName evidence="1">Uncharacterized protein</fullName>
    </submittedName>
</protein>
<dbReference type="EMBL" id="JAHXZJ010001864">
    <property type="protein sequence ID" value="KAH0549672.1"/>
    <property type="molecule type" value="Genomic_DNA"/>
</dbReference>
<dbReference type="Proteomes" id="UP000826195">
    <property type="component" value="Unassembled WGS sequence"/>
</dbReference>
<name>A0AAV7IF14_COTGL</name>
<evidence type="ECO:0000313" key="2">
    <source>
        <dbReference type="Proteomes" id="UP000826195"/>
    </source>
</evidence>
<dbReference type="AlphaFoldDB" id="A0AAV7IF14"/>
<organism evidence="1 2">
    <name type="scientific">Cotesia glomerata</name>
    <name type="common">Lepidopteran parasitic wasp</name>
    <name type="synonym">Apanteles glomeratus</name>
    <dbReference type="NCBI Taxonomy" id="32391"/>
    <lineage>
        <taxon>Eukaryota</taxon>
        <taxon>Metazoa</taxon>
        <taxon>Ecdysozoa</taxon>
        <taxon>Arthropoda</taxon>
        <taxon>Hexapoda</taxon>
        <taxon>Insecta</taxon>
        <taxon>Pterygota</taxon>
        <taxon>Neoptera</taxon>
        <taxon>Endopterygota</taxon>
        <taxon>Hymenoptera</taxon>
        <taxon>Apocrita</taxon>
        <taxon>Ichneumonoidea</taxon>
        <taxon>Braconidae</taxon>
        <taxon>Microgastrinae</taxon>
        <taxon>Cotesia</taxon>
    </lineage>
</organism>
<reference evidence="1 2" key="1">
    <citation type="journal article" date="2021" name="J. Hered.">
        <title>A chromosome-level genome assembly of the parasitoid wasp, Cotesia glomerata (Hymenoptera: Braconidae).</title>
        <authorList>
            <person name="Pinto B.J."/>
            <person name="Weis J.J."/>
            <person name="Gamble T."/>
            <person name="Ode P.J."/>
            <person name="Paul R."/>
            <person name="Zaspel J.M."/>
        </authorList>
    </citation>
    <scope>NUCLEOTIDE SEQUENCE [LARGE SCALE GENOMIC DNA]</scope>
    <source>
        <strain evidence="1">CgM1</strain>
    </source>
</reference>
<keyword evidence="2" id="KW-1185">Reference proteome</keyword>
<proteinExistence type="predicted"/>
<accession>A0AAV7IF14</accession>
<gene>
    <name evidence="1" type="ORF">KQX54_012181</name>
</gene>
<evidence type="ECO:0000313" key="1">
    <source>
        <dbReference type="EMBL" id="KAH0549672.1"/>
    </source>
</evidence>
<comment type="caution">
    <text evidence="1">The sequence shown here is derived from an EMBL/GenBank/DDBJ whole genome shotgun (WGS) entry which is preliminary data.</text>
</comment>